<dbReference type="Proteomes" id="UP000316855">
    <property type="component" value="Chromosome"/>
</dbReference>
<keyword evidence="1" id="KW-0812">Transmembrane</keyword>
<organism evidence="2 3">
    <name type="scientific">Gimesia algae</name>
    <dbReference type="NCBI Taxonomy" id="2527971"/>
    <lineage>
        <taxon>Bacteria</taxon>
        <taxon>Pseudomonadati</taxon>
        <taxon>Planctomycetota</taxon>
        <taxon>Planctomycetia</taxon>
        <taxon>Planctomycetales</taxon>
        <taxon>Planctomycetaceae</taxon>
        <taxon>Gimesia</taxon>
    </lineage>
</organism>
<dbReference type="AlphaFoldDB" id="A0A517VMX7"/>
<feature type="transmembrane region" description="Helical" evidence="1">
    <location>
        <begin position="92"/>
        <end position="114"/>
    </location>
</feature>
<feature type="transmembrane region" description="Helical" evidence="1">
    <location>
        <begin position="126"/>
        <end position="146"/>
    </location>
</feature>
<reference evidence="2 3" key="1">
    <citation type="submission" date="2019-02" db="EMBL/GenBank/DDBJ databases">
        <title>Deep-cultivation of Planctomycetes and their phenomic and genomic characterization uncovers novel biology.</title>
        <authorList>
            <person name="Wiegand S."/>
            <person name="Jogler M."/>
            <person name="Boedeker C."/>
            <person name="Pinto D."/>
            <person name="Vollmers J."/>
            <person name="Rivas-Marin E."/>
            <person name="Kohn T."/>
            <person name="Peeters S.H."/>
            <person name="Heuer A."/>
            <person name="Rast P."/>
            <person name="Oberbeckmann S."/>
            <person name="Bunk B."/>
            <person name="Jeske O."/>
            <person name="Meyerdierks A."/>
            <person name="Storesund J.E."/>
            <person name="Kallscheuer N."/>
            <person name="Luecker S."/>
            <person name="Lage O.M."/>
            <person name="Pohl T."/>
            <person name="Merkel B.J."/>
            <person name="Hornburger P."/>
            <person name="Mueller R.-W."/>
            <person name="Bruemmer F."/>
            <person name="Labrenz M."/>
            <person name="Spormann A.M."/>
            <person name="Op den Camp H."/>
            <person name="Overmann J."/>
            <person name="Amann R."/>
            <person name="Jetten M.S.M."/>
            <person name="Mascher T."/>
            <person name="Medema M.H."/>
            <person name="Devos D.P."/>
            <person name="Kaster A.-K."/>
            <person name="Ovreas L."/>
            <person name="Rohde M."/>
            <person name="Galperin M.Y."/>
            <person name="Jogler C."/>
        </authorList>
    </citation>
    <scope>NUCLEOTIDE SEQUENCE [LARGE SCALE GENOMIC DNA]</scope>
    <source>
        <strain evidence="2 3">Pan161</strain>
    </source>
</reference>
<keyword evidence="1" id="KW-0472">Membrane</keyword>
<evidence type="ECO:0000313" key="2">
    <source>
        <dbReference type="EMBL" id="QDT94377.1"/>
    </source>
</evidence>
<feature type="transmembrane region" description="Helical" evidence="1">
    <location>
        <begin position="180"/>
        <end position="198"/>
    </location>
</feature>
<keyword evidence="3" id="KW-1185">Reference proteome</keyword>
<accession>A0A517VMX7</accession>
<name>A0A517VMX7_9PLAN</name>
<feature type="transmembrane region" description="Helical" evidence="1">
    <location>
        <begin position="210"/>
        <end position="231"/>
    </location>
</feature>
<protein>
    <recommendedName>
        <fullName evidence="4">ABC-2 family transporter protein</fullName>
    </recommendedName>
</protein>
<evidence type="ECO:0008006" key="4">
    <source>
        <dbReference type="Google" id="ProtNLM"/>
    </source>
</evidence>
<dbReference type="EMBL" id="CP036343">
    <property type="protein sequence ID" value="QDT94377.1"/>
    <property type="molecule type" value="Genomic_DNA"/>
</dbReference>
<sequence length="304" mass="34178">MIEQIKHILTTGFSDSILSSQVISNVSLGILFFITAWFVFDFYTDRTTIKESRSRKKQSLKRLMNLRPGTNPFVWKEYQFSGGGMKASLLKLVLYPTLVLIVVGGGILVAQFTTSNSIQIFTWKELVSASFLLLLVSFVIECTIFTSRIFREERIQKMIPLLSILPCSLFRIAYEKIGGILLSLIPVSLSITMVMLIVPESITYLTSSGLYSLVPLIIIQFCVFLHLLTYYSLVVRWGALALAIGTFILVEFCATPLLHLFYLMFKETIGEAGILLPAFYLSLICCFILQILIAGRLHQIAAEA</sequence>
<dbReference type="KEGG" id="gax:Pan161_60730"/>
<gene>
    <name evidence="2" type="ORF">Pan161_60730</name>
</gene>
<feature type="transmembrane region" description="Helical" evidence="1">
    <location>
        <begin position="22"/>
        <end position="43"/>
    </location>
</feature>
<feature type="transmembrane region" description="Helical" evidence="1">
    <location>
        <begin position="237"/>
        <end position="262"/>
    </location>
</feature>
<evidence type="ECO:0000256" key="1">
    <source>
        <dbReference type="SAM" id="Phobius"/>
    </source>
</evidence>
<dbReference type="RefSeq" id="WP_145232281.1">
    <property type="nucleotide sequence ID" value="NZ_CP036343.1"/>
</dbReference>
<dbReference type="OrthoDB" id="240327at2"/>
<evidence type="ECO:0000313" key="3">
    <source>
        <dbReference type="Proteomes" id="UP000316855"/>
    </source>
</evidence>
<keyword evidence="1" id="KW-1133">Transmembrane helix</keyword>
<feature type="transmembrane region" description="Helical" evidence="1">
    <location>
        <begin position="274"/>
        <end position="293"/>
    </location>
</feature>
<proteinExistence type="predicted"/>